<proteinExistence type="predicted"/>
<name>A0AA97NSI5_PYRO3</name>
<evidence type="ECO:0000313" key="1">
    <source>
        <dbReference type="EMBL" id="ELQ35556.1"/>
    </source>
</evidence>
<dbReference type="EMBL" id="JH793316">
    <property type="protein sequence ID" value="ELQ35556.1"/>
    <property type="molecule type" value="Genomic_DNA"/>
</dbReference>
<sequence>MSMGSLLTWIPTTGVTKVSWSSVDCVTNRIHSEETPRNSI</sequence>
<protein>
    <submittedName>
        <fullName evidence="1">Uncharacterized protein</fullName>
    </submittedName>
</protein>
<gene>
    <name evidence="1" type="ORF">OOU_Y34scaffold00703g10</name>
</gene>
<reference evidence="1" key="1">
    <citation type="journal article" date="2012" name="PLoS Genet.">
        <title>Comparative analysis of the genomes of two field isolates of the rice blast fungus Magnaporthe oryzae.</title>
        <authorList>
            <person name="Xue M."/>
            <person name="Yang J."/>
            <person name="Li Z."/>
            <person name="Hu S."/>
            <person name="Yao N."/>
            <person name="Dean R.A."/>
            <person name="Zhao W."/>
            <person name="Shen M."/>
            <person name="Zhang H."/>
            <person name="Li C."/>
            <person name="Liu L."/>
            <person name="Cao L."/>
            <person name="Xu X."/>
            <person name="Xing Y."/>
            <person name="Hsiang T."/>
            <person name="Zhang Z."/>
            <person name="Xu J.R."/>
            <person name="Peng Y.L."/>
        </authorList>
    </citation>
    <scope>NUCLEOTIDE SEQUENCE</scope>
    <source>
        <strain evidence="1">Y34</strain>
    </source>
</reference>
<dbReference type="Proteomes" id="UP000011086">
    <property type="component" value="Unassembled WGS sequence"/>
</dbReference>
<accession>A0AA97NSI5</accession>
<dbReference type="AlphaFoldDB" id="A0AA97NSI5"/>
<organism evidence="1">
    <name type="scientific">Pyricularia oryzae (strain Y34)</name>
    <name type="common">Rice blast fungus</name>
    <name type="synonym">Magnaporthe oryzae</name>
    <dbReference type="NCBI Taxonomy" id="1143189"/>
    <lineage>
        <taxon>Eukaryota</taxon>
        <taxon>Fungi</taxon>
        <taxon>Dikarya</taxon>
        <taxon>Ascomycota</taxon>
        <taxon>Pezizomycotina</taxon>
        <taxon>Sordariomycetes</taxon>
        <taxon>Sordariomycetidae</taxon>
        <taxon>Magnaporthales</taxon>
        <taxon>Pyriculariaceae</taxon>
        <taxon>Pyricularia</taxon>
    </lineage>
</organism>